<comment type="subunit">
    <text evidence="2">Monomer.</text>
</comment>
<dbReference type="InterPro" id="IPR017961">
    <property type="entry name" value="DNA_pol_Y-fam_little_finger"/>
</dbReference>
<feature type="site" description="Substrate discrimination" evidence="2">
    <location>
        <position position="16"/>
    </location>
</feature>
<evidence type="ECO:0000256" key="2">
    <source>
        <dbReference type="HAMAP-Rule" id="MF_01113"/>
    </source>
</evidence>
<dbReference type="InterPro" id="IPR001126">
    <property type="entry name" value="UmuC"/>
</dbReference>
<dbReference type="CDD" id="cd03586">
    <property type="entry name" value="PolY_Pol_IV_kappa"/>
    <property type="match status" value="1"/>
</dbReference>
<keyword evidence="2" id="KW-0515">Mutator protein</keyword>
<protein>
    <recommendedName>
        <fullName evidence="2">DNA polymerase IV</fullName>
        <shortName evidence="2">Pol IV</shortName>
        <ecNumber evidence="2">2.7.7.7</ecNumber>
    </recommendedName>
</protein>
<keyword evidence="2" id="KW-0238">DNA-binding</keyword>
<dbReference type="EC" id="2.7.7.7" evidence="2"/>
<comment type="function">
    <text evidence="2">Poorly processive, error-prone DNA polymerase involved in untargeted mutagenesis. Copies undamaged DNA at stalled replication forks, which arise in vivo from mismatched or misaligned primer ends. These misaligned primers can be extended by PolIV. Exhibits no 3'-5' exonuclease (proofreading) activity. May be involved in translesional synthesis, in conjunction with the beta clamp from PolIII.</text>
</comment>
<keyword evidence="2 4" id="KW-0548">Nucleotidyltransferase</keyword>
<keyword evidence="5" id="KW-1185">Reference proteome</keyword>
<dbReference type="PANTHER" id="PTHR11076:SF33">
    <property type="entry name" value="DNA POLYMERASE KAPPA"/>
    <property type="match status" value="1"/>
</dbReference>
<proteinExistence type="inferred from homology"/>
<keyword evidence="2" id="KW-0235">DNA replication</keyword>
<keyword evidence="2" id="KW-0963">Cytoplasm</keyword>
<evidence type="ECO:0000259" key="3">
    <source>
        <dbReference type="PROSITE" id="PS50173"/>
    </source>
</evidence>
<dbReference type="Pfam" id="PF00817">
    <property type="entry name" value="IMS"/>
    <property type="match status" value="1"/>
</dbReference>
<dbReference type="NCBIfam" id="NF002677">
    <property type="entry name" value="PRK02406.1"/>
    <property type="match status" value="1"/>
</dbReference>
<dbReference type="Pfam" id="PF11798">
    <property type="entry name" value="IMS_HHH"/>
    <property type="match status" value="1"/>
</dbReference>
<feature type="binding site" evidence="2">
    <location>
        <position position="11"/>
    </location>
    <ligand>
        <name>Mg(2+)</name>
        <dbReference type="ChEBI" id="CHEBI:18420"/>
    </ligand>
</feature>
<dbReference type="RefSeq" id="WP_190446311.1">
    <property type="nucleotide sequence ID" value="NZ_JAMPLM010000035.1"/>
</dbReference>
<evidence type="ECO:0000313" key="4">
    <source>
        <dbReference type="EMBL" id="MEP1061491.1"/>
    </source>
</evidence>
<keyword evidence="2 4" id="KW-0808">Transferase</keyword>
<keyword evidence="2" id="KW-0479">Metal-binding</keyword>
<dbReference type="PANTHER" id="PTHR11076">
    <property type="entry name" value="DNA REPAIR POLYMERASE UMUC / TRANSFERASE FAMILY MEMBER"/>
    <property type="match status" value="1"/>
</dbReference>
<feature type="domain" description="UmuC" evidence="3">
    <location>
        <begin position="7"/>
        <end position="188"/>
    </location>
</feature>
<comment type="caution">
    <text evidence="4">The sequence shown here is derived from an EMBL/GenBank/DDBJ whole genome shotgun (WGS) entry which is preliminary data.</text>
</comment>
<keyword evidence="2" id="KW-0227">DNA damage</keyword>
<dbReference type="SUPFAM" id="SSF100879">
    <property type="entry name" value="Lesion bypass DNA polymerase (Y-family), little finger domain"/>
    <property type="match status" value="1"/>
</dbReference>
<dbReference type="InterPro" id="IPR022880">
    <property type="entry name" value="DNApol_IV"/>
</dbReference>
<comment type="similarity">
    <text evidence="1 2">Belongs to the DNA polymerase type-Y family.</text>
</comment>
<name>A0ABV0KQH8_9CYAN</name>
<feature type="binding site" evidence="2">
    <location>
        <position position="106"/>
    </location>
    <ligand>
        <name>Mg(2+)</name>
        <dbReference type="ChEBI" id="CHEBI:18420"/>
    </ligand>
</feature>
<dbReference type="InterPro" id="IPR043128">
    <property type="entry name" value="Rev_trsase/Diguanyl_cyclase"/>
</dbReference>
<dbReference type="InterPro" id="IPR043502">
    <property type="entry name" value="DNA/RNA_pol_sf"/>
</dbReference>
<comment type="catalytic activity">
    <reaction evidence="2">
        <text>DNA(n) + a 2'-deoxyribonucleoside 5'-triphosphate = DNA(n+1) + diphosphate</text>
        <dbReference type="Rhea" id="RHEA:22508"/>
        <dbReference type="Rhea" id="RHEA-COMP:17339"/>
        <dbReference type="Rhea" id="RHEA-COMP:17340"/>
        <dbReference type="ChEBI" id="CHEBI:33019"/>
        <dbReference type="ChEBI" id="CHEBI:61560"/>
        <dbReference type="ChEBI" id="CHEBI:173112"/>
        <dbReference type="EC" id="2.7.7.7"/>
    </reaction>
</comment>
<keyword evidence="2" id="KW-0460">Magnesium</keyword>
<dbReference type="EMBL" id="JAMPLM010000035">
    <property type="protein sequence ID" value="MEP1061491.1"/>
    <property type="molecule type" value="Genomic_DNA"/>
</dbReference>
<dbReference type="Gene3D" id="3.40.1170.60">
    <property type="match status" value="1"/>
</dbReference>
<keyword evidence="2" id="KW-0234">DNA repair</keyword>
<dbReference type="Proteomes" id="UP001476950">
    <property type="component" value="Unassembled WGS sequence"/>
</dbReference>
<dbReference type="Gene3D" id="3.30.1490.100">
    <property type="entry name" value="DNA polymerase, Y-family, little finger domain"/>
    <property type="match status" value="1"/>
</dbReference>
<gene>
    <name evidence="2 4" type="primary">dinB</name>
    <name evidence="4" type="ORF">NDI38_23970</name>
</gene>
<dbReference type="GO" id="GO:0003887">
    <property type="term" value="F:DNA-directed DNA polymerase activity"/>
    <property type="evidence" value="ECO:0007669"/>
    <property type="project" value="UniProtKB-EC"/>
</dbReference>
<evidence type="ECO:0000256" key="1">
    <source>
        <dbReference type="ARBA" id="ARBA00010945"/>
    </source>
</evidence>
<dbReference type="Gene3D" id="1.10.150.20">
    <property type="entry name" value="5' to 3' exonuclease, C-terminal subdomain"/>
    <property type="match status" value="1"/>
</dbReference>
<dbReference type="InterPro" id="IPR050116">
    <property type="entry name" value="DNA_polymerase-Y"/>
</dbReference>
<comment type="subcellular location">
    <subcellularLocation>
        <location evidence="2">Cytoplasm</location>
    </subcellularLocation>
</comment>
<reference evidence="4 5" key="1">
    <citation type="submission" date="2022-04" db="EMBL/GenBank/DDBJ databases">
        <title>Positive selection, recombination, and allopatry shape intraspecific diversity of widespread and dominant cyanobacteria.</title>
        <authorList>
            <person name="Wei J."/>
            <person name="Shu W."/>
            <person name="Hu C."/>
        </authorList>
    </citation>
    <scope>NUCLEOTIDE SEQUENCE [LARGE SCALE GENOMIC DNA]</scope>
    <source>
        <strain evidence="4 5">AS-A4</strain>
    </source>
</reference>
<evidence type="ECO:0000313" key="5">
    <source>
        <dbReference type="Proteomes" id="UP001476950"/>
    </source>
</evidence>
<dbReference type="Pfam" id="PF11799">
    <property type="entry name" value="IMS_C"/>
    <property type="match status" value="1"/>
</dbReference>
<dbReference type="HAMAP" id="MF_01113">
    <property type="entry name" value="DNApol_IV"/>
    <property type="match status" value="1"/>
</dbReference>
<feature type="active site" evidence="2">
    <location>
        <position position="107"/>
    </location>
</feature>
<sequence>MAVPRKIIHIDMDAFFASVEQRDHPQYRGKPIVVGGRPDQRGVVAAASYEARLYGIHSALPSWIAQQRCAHLIFVKPRFEVYRAVSQQIRDIFDRYTDLVEPLSLDEAYLDVTQNKPGLASTMAIARAIKQAIRAETQLTASAGVSYNKFLAKLASGLDKPDGLYLIAPEQGQAVVEALPITKFYGVGAATAQKMQALGIHTGLDLKQWSEADLRQHFGKTGGYYYRVARTEDERPVNPHRVRKSIGAEQSFADDLEGLEAMEAALATLAEEVATRLDKQQRYGHTLTLKVKYADYQQMTRAQTVTGLLRDAATLHSLAKDLLRSHLDPNRKVRLLGLTVSNLGEPTALPRLHPIEFALAAVLSLAHRDKPTSTFLEVCPLRPT</sequence>
<dbReference type="InterPro" id="IPR024728">
    <property type="entry name" value="PolY_HhH_motif"/>
</dbReference>
<comment type="cofactor">
    <cofactor evidence="2">
        <name>Mg(2+)</name>
        <dbReference type="ChEBI" id="CHEBI:18420"/>
    </cofactor>
    <text evidence="2">Binds 2 magnesium ions per subunit.</text>
</comment>
<organism evidence="4 5">
    <name type="scientific">Stenomitos frigidus AS-A4</name>
    <dbReference type="NCBI Taxonomy" id="2933935"/>
    <lineage>
        <taxon>Bacteria</taxon>
        <taxon>Bacillati</taxon>
        <taxon>Cyanobacteriota</taxon>
        <taxon>Cyanophyceae</taxon>
        <taxon>Leptolyngbyales</taxon>
        <taxon>Leptolyngbyaceae</taxon>
        <taxon>Stenomitos</taxon>
    </lineage>
</organism>
<keyword evidence="2" id="KW-0239">DNA-directed DNA polymerase</keyword>
<dbReference type="SUPFAM" id="SSF56672">
    <property type="entry name" value="DNA/RNA polymerases"/>
    <property type="match status" value="1"/>
</dbReference>
<dbReference type="Gene3D" id="3.30.70.270">
    <property type="match status" value="1"/>
</dbReference>
<accession>A0ABV0KQH8</accession>
<dbReference type="PROSITE" id="PS50173">
    <property type="entry name" value="UMUC"/>
    <property type="match status" value="1"/>
</dbReference>
<dbReference type="InterPro" id="IPR036775">
    <property type="entry name" value="DNA_pol_Y-fam_lit_finger_sf"/>
</dbReference>